<dbReference type="PANTHER" id="PTHR11439">
    <property type="entry name" value="GAG-POL-RELATED RETROTRANSPOSON"/>
    <property type="match status" value="1"/>
</dbReference>
<evidence type="ECO:0000313" key="1">
    <source>
        <dbReference type="EMBL" id="MBW0533604.1"/>
    </source>
</evidence>
<dbReference type="PANTHER" id="PTHR11439:SF463">
    <property type="entry name" value="REVERSE TRANSCRIPTASE TY1_COPIA-TYPE DOMAIN-CONTAINING PROTEIN"/>
    <property type="match status" value="1"/>
</dbReference>
<dbReference type="EMBL" id="AVOT02038688">
    <property type="protein sequence ID" value="MBW0533604.1"/>
    <property type="molecule type" value="Genomic_DNA"/>
</dbReference>
<comment type="caution">
    <text evidence="1">The sequence shown here is derived from an EMBL/GenBank/DDBJ whole genome shotgun (WGS) entry which is preliminary data.</text>
</comment>
<evidence type="ECO:0000313" key="2">
    <source>
        <dbReference type="Proteomes" id="UP000765509"/>
    </source>
</evidence>
<proteinExistence type="predicted"/>
<sequence>MGPGIDHWNALRHLIGYLRFTPDRGIVISKSAEPVIRCYVDANWGGEASCSTHGYVILHGTNPIAWQSKRQATVAASTAQAEYLALSFAAKKCLWISHLFSPILKSPTPILLSDNKTAIGIAMDTFSCKQTRHLIREFNLINEYIVKGKMMLE</sequence>
<keyword evidence="2" id="KW-1185">Reference proteome</keyword>
<dbReference type="OrthoDB" id="3255262at2759"/>
<name>A0A9Q3ICC1_9BASI</name>
<reference evidence="1" key="1">
    <citation type="submission" date="2021-03" db="EMBL/GenBank/DDBJ databases">
        <title>Draft genome sequence of rust myrtle Austropuccinia psidii MF-1, a brazilian biotype.</title>
        <authorList>
            <person name="Quecine M.C."/>
            <person name="Pachon D.M.R."/>
            <person name="Bonatelli M.L."/>
            <person name="Correr F.H."/>
            <person name="Franceschini L.M."/>
            <person name="Leite T.F."/>
            <person name="Margarido G.R.A."/>
            <person name="Almeida C.A."/>
            <person name="Ferrarezi J.A."/>
            <person name="Labate C.A."/>
        </authorList>
    </citation>
    <scope>NUCLEOTIDE SEQUENCE</scope>
    <source>
        <strain evidence="1">MF-1</strain>
    </source>
</reference>
<gene>
    <name evidence="1" type="ORF">O181_073319</name>
</gene>
<dbReference type="CDD" id="cd09272">
    <property type="entry name" value="RNase_HI_RT_Ty1"/>
    <property type="match status" value="1"/>
</dbReference>
<dbReference type="Proteomes" id="UP000765509">
    <property type="component" value="Unassembled WGS sequence"/>
</dbReference>
<dbReference type="AlphaFoldDB" id="A0A9Q3ICC1"/>
<organism evidence="1 2">
    <name type="scientific">Austropuccinia psidii MF-1</name>
    <dbReference type="NCBI Taxonomy" id="1389203"/>
    <lineage>
        <taxon>Eukaryota</taxon>
        <taxon>Fungi</taxon>
        <taxon>Dikarya</taxon>
        <taxon>Basidiomycota</taxon>
        <taxon>Pucciniomycotina</taxon>
        <taxon>Pucciniomycetes</taxon>
        <taxon>Pucciniales</taxon>
        <taxon>Sphaerophragmiaceae</taxon>
        <taxon>Austropuccinia</taxon>
    </lineage>
</organism>
<accession>A0A9Q3ICC1</accession>
<evidence type="ECO:0008006" key="3">
    <source>
        <dbReference type="Google" id="ProtNLM"/>
    </source>
</evidence>
<protein>
    <recommendedName>
        <fullName evidence="3">Copia protein</fullName>
    </recommendedName>
</protein>